<dbReference type="PROSITE" id="PS50887">
    <property type="entry name" value="GGDEF"/>
    <property type="match status" value="1"/>
</dbReference>
<evidence type="ECO:0000313" key="5">
    <source>
        <dbReference type="Proteomes" id="UP000093819"/>
    </source>
</evidence>
<dbReference type="Gene3D" id="3.30.70.270">
    <property type="match status" value="1"/>
</dbReference>
<feature type="transmembrane region" description="Helical" evidence="1">
    <location>
        <begin position="113"/>
        <end position="132"/>
    </location>
</feature>
<dbReference type="EMBL" id="LZLR01000186">
    <property type="protein sequence ID" value="OBK17521.1"/>
    <property type="molecule type" value="Genomic_DNA"/>
</dbReference>
<dbReference type="Gene3D" id="3.20.20.450">
    <property type="entry name" value="EAL domain"/>
    <property type="match status" value="1"/>
</dbReference>
<dbReference type="CDD" id="cd01949">
    <property type="entry name" value="GGDEF"/>
    <property type="match status" value="1"/>
</dbReference>
<protein>
    <submittedName>
        <fullName evidence="4">Diguanylate phosphodiesterase</fullName>
    </submittedName>
</protein>
<dbReference type="NCBIfam" id="TIGR00254">
    <property type="entry name" value="GGDEF"/>
    <property type="match status" value="1"/>
</dbReference>
<dbReference type="PROSITE" id="PS50883">
    <property type="entry name" value="EAL"/>
    <property type="match status" value="1"/>
</dbReference>
<dbReference type="SMART" id="SM00267">
    <property type="entry name" value="GGDEF"/>
    <property type="match status" value="1"/>
</dbReference>
<dbReference type="InterPro" id="IPR052155">
    <property type="entry name" value="Biofilm_reg_signaling"/>
</dbReference>
<feature type="transmembrane region" description="Helical" evidence="1">
    <location>
        <begin position="82"/>
        <end position="101"/>
    </location>
</feature>
<feature type="transmembrane region" description="Helical" evidence="1">
    <location>
        <begin position="250"/>
        <end position="268"/>
    </location>
</feature>
<dbReference type="InterPro" id="IPR029787">
    <property type="entry name" value="Nucleotide_cyclase"/>
</dbReference>
<dbReference type="Pfam" id="PF00990">
    <property type="entry name" value="GGDEF"/>
    <property type="match status" value="1"/>
</dbReference>
<dbReference type="InterPro" id="IPR000160">
    <property type="entry name" value="GGDEF_dom"/>
</dbReference>
<evidence type="ECO:0000259" key="3">
    <source>
        <dbReference type="PROSITE" id="PS50887"/>
    </source>
</evidence>
<evidence type="ECO:0000256" key="1">
    <source>
        <dbReference type="SAM" id="Phobius"/>
    </source>
</evidence>
<dbReference type="InterPro" id="IPR035919">
    <property type="entry name" value="EAL_sf"/>
</dbReference>
<dbReference type="AlphaFoldDB" id="A0A1A3N6U8"/>
<feature type="transmembrane region" description="Helical" evidence="1">
    <location>
        <begin position="53"/>
        <end position="70"/>
    </location>
</feature>
<accession>A0A1A3N6U8</accession>
<keyword evidence="1" id="KW-1133">Transmembrane helix</keyword>
<keyword evidence="1" id="KW-0472">Membrane</keyword>
<dbReference type="PANTHER" id="PTHR44757">
    <property type="entry name" value="DIGUANYLATE CYCLASE DGCP"/>
    <property type="match status" value="1"/>
</dbReference>
<feature type="domain" description="GGDEF" evidence="3">
    <location>
        <begin position="382"/>
        <end position="515"/>
    </location>
</feature>
<dbReference type="SMART" id="SM00052">
    <property type="entry name" value="EAL"/>
    <property type="match status" value="1"/>
</dbReference>
<name>A0A1A3N6U8_MYCAS</name>
<reference evidence="4 5" key="1">
    <citation type="submission" date="2016-06" db="EMBL/GenBank/DDBJ databases">
        <authorList>
            <person name="Kjaerup R.B."/>
            <person name="Dalgaard T.S."/>
            <person name="Juul-Madsen H.R."/>
        </authorList>
    </citation>
    <scope>NUCLEOTIDE SEQUENCE [LARGE SCALE GENOMIC DNA]</scope>
    <source>
        <strain evidence="4 5">1245335.1</strain>
    </source>
</reference>
<dbReference type="SUPFAM" id="SSF141868">
    <property type="entry name" value="EAL domain-like"/>
    <property type="match status" value="1"/>
</dbReference>
<sequence length="774" mass="82919">MSKRATDQSRGEALVSAERSRARLCIFVAVTLLVVINSLALWGERAAHRGETLLQLGTGLAAVCCGLVVARRVSGMSRWWRLIYTLGVGLWLFGQTLWWLGDNGADHVATAPGVAAHLSLPVLALAGVILLVHSGGNVFGRNGLLWRPPVPSVIDGVVAGLSFLVLATMGGFGAGSSLSLPRSGIPAIEMVFASAEVMLVAAVVLIAMVYDQDRPYRVNYLLLAGGLVLMATSDRVVAYLRSVGAEGGDLWGAIGLILGPVMVAFAMLEYPTRLADADDPRRGTDWARLLLPYVGFLGVAVLFAYHVLVGHWLDAFAVCVTVLMVLLVTIRQVIATRAQWLLSQRLYLAQLGLAHQVHHDALTGLPNRLLFGRRLDEAMRVGGFVLIFIDLDDFKEINDRFGHAAGDELLCAVGERLKRCVGENDTLARIGGDEFAILVHEDVEELETVSDRLRVALRDPFPLQGSSVRVRASLGVVRPDVEDGPQTSDDLLRQADISMYAGKRLGKDTAVIYQPLTGIRADFPTALRKADGGVPAGFSLAYQAIVRVPEGTLQAVEALARWTAPNGMQIAPETFVMAAEAAGLGAALDAMVLDLACCEVQVAGLDVDIHVNIGAARVGNTGFVEQVKRTLERHRIAPARLVVEITETVPIVDLADAAAQIARLHAIGVRVALDDFGAGYNSLTYLHALPVHIVKLDRSLAVGADPVHDLALYRSVIGLCDELGFSVIAEGIESMSQLDIIRAAGCHLAQGHLFGRPAAIHEIARAKESQRPAV</sequence>
<dbReference type="Proteomes" id="UP000093819">
    <property type="component" value="Unassembled WGS sequence"/>
</dbReference>
<dbReference type="CDD" id="cd01948">
    <property type="entry name" value="EAL"/>
    <property type="match status" value="1"/>
</dbReference>
<feature type="transmembrane region" description="Helical" evidence="1">
    <location>
        <begin position="21"/>
        <end position="41"/>
    </location>
</feature>
<comment type="caution">
    <text evidence="4">The sequence shown here is derived from an EMBL/GenBank/DDBJ whole genome shotgun (WGS) entry which is preliminary data.</text>
</comment>
<dbReference type="InterPro" id="IPR043128">
    <property type="entry name" value="Rev_trsase/Diguanyl_cyclase"/>
</dbReference>
<gene>
    <name evidence="4" type="ORF">A5635_04605</name>
</gene>
<dbReference type="PANTHER" id="PTHR44757:SF2">
    <property type="entry name" value="BIOFILM ARCHITECTURE MAINTENANCE PROTEIN MBAA"/>
    <property type="match status" value="1"/>
</dbReference>
<feature type="domain" description="EAL" evidence="2">
    <location>
        <begin position="520"/>
        <end position="771"/>
    </location>
</feature>
<organism evidence="4 5">
    <name type="scientific">Mycobacterium asiaticum</name>
    <dbReference type="NCBI Taxonomy" id="1790"/>
    <lineage>
        <taxon>Bacteria</taxon>
        <taxon>Bacillati</taxon>
        <taxon>Actinomycetota</taxon>
        <taxon>Actinomycetes</taxon>
        <taxon>Mycobacteriales</taxon>
        <taxon>Mycobacteriaceae</taxon>
        <taxon>Mycobacterium</taxon>
    </lineage>
</organism>
<feature type="transmembrane region" description="Helical" evidence="1">
    <location>
        <begin position="315"/>
        <end position="334"/>
    </location>
</feature>
<feature type="transmembrane region" description="Helical" evidence="1">
    <location>
        <begin position="289"/>
        <end position="309"/>
    </location>
</feature>
<dbReference type="Pfam" id="PF00563">
    <property type="entry name" value="EAL"/>
    <property type="match status" value="1"/>
</dbReference>
<feature type="transmembrane region" description="Helical" evidence="1">
    <location>
        <begin position="187"/>
        <end position="208"/>
    </location>
</feature>
<keyword evidence="1" id="KW-0812">Transmembrane</keyword>
<evidence type="ECO:0000259" key="2">
    <source>
        <dbReference type="PROSITE" id="PS50883"/>
    </source>
</evidence>
<proteinExistence type="predicted"/>
<dbReference type="SUPFAM" id="SSF55073">
    <property type="entry name" value="Nucleotide cyclase"/>
    <property type="match status" value="1"/>
</dbReference>
<dbReference type="InterPro" id="IPR001633">
    <property type="entry name" value="EAL_dom"/>
</dbReference>
<feature type="transmembrane region" description="Helical" evidence="1">
    <location>
        <begin position="153"/>
        <end position="175"/>
    </location>
</feature>
<evidence type="ECO:0000313" key="4">
    <source>
        <dbReference type="EMBL" id="OBK17521.1"/>
    </source>
</evidence>